<dbReference type="SUPFAM" id="SSF56784">
    <property type="entry name" value="HAD-like"/>
    <property type="match status" value="1"/>
</dbReference>
<dbReference type="Pfam" id="PF13419">
    <property type="entry name" value="HAD_2"/>
    <property type="match status" value="1"/>
</dbReference>
<dbReference type="InterPro" id="IPR036412">
    <property type="entry name" value="HAD-like_sf"/>
</dbReference>
<dbReference type="InterPro" id="IPR050155">
    <property type="entry name" value="HAD-like_hydrolase_sf"/>
</dbReference>
<keyword evidence="1" id="KW-0378">Hydrolase</keyword>
<evidence type="ECO:0000313" key="1">
    <source>
        <dbReference type="EMBL" id="UOF91277.1"/>
    </source>
</evidence>
<dbReference type="Gene3D" id="3.40.50.1000">
    <property type="entry name" value="HAD superfamily/HAD-like"/>
    <property type="match status" value="1"/>
</dbReference>
<dbReference type="EMBL" id="CP089291">
    <property type="protein sequence ID" value="UOF91277.1"/>
    <property type="molecule type" value="Genomic_DNA"/>
</dbReference>
<proteinExistence type="predicted"/>
<organism evidence="1 2">
    <name type="scientific">Fodinisporobacter ferrooxydans</name>
    <dbReference type="NCBI Taxonomy" id="2901836"/>
    <lineage>
        <taxon>Bacteria</taxon>
        <taxon>Bacillati</taxon>
        <taxon>Bacillota</taxon>
        <taxon>Bacilli</taxon>
        <taxon>Bacillales</taxon>
        <taxon>Alicyclobacillaceae</taxon>
        <taxon>Fodinisporobacter</taxon>
    </lineage>
</organism>
<dbReference type="NCBIfam" id="TIGR01549">
    <property type="entry name" value="HAD-SF-IA-v1"/>
    <property type="match status" value="1"/>
</dbReference>
<dbReference type="InterPro" id="IPR041492">
    <property type="entry name" value="HAD_2"/>
</dbReference>
<dbReference type="Gene3D" id="1.10.150.240">
    <property type="entry name" value="Putative phosphatase, domain 2"/>
    <property type="match status" value="1"/>
</dbReference>
<evidence type="ECO:0000313" key="2">
    <source>
        <dbReference type="Proteomes" id="UP000830167"/>
    </source>
</evidence>
<dbReference type="Proteomes" id="UP000830167">
    <property type="component" value="Chromosome"/>
</dbReference>
<reference evidence="1" key="1">
    <citation type="submission" date="2021-12" db="EMBL/GenBank/DDBJ databases">
        <title>Alicyclobacillaceae gen. nov., sp. nov., isolated from chalcocite enrichment system.</title>
        <authorList>
            <person name="Jiang Z."/>
        </authorList>
    </citation>
    <scope>NUCLEOTIDE SEQUENCE</scope>
    <source>
        <strain evidence="1">MYW30-H2</strain>
    </source>
</reference>
<dbReference type="PANTHER" id="PTHR43434:SF1">
    <property type="entry name" value="PHOSPHOGLYCOLATE PHOSPHATASE"/>
    <property type="match status" value="1"/>
</dbReference>
<dbReference type="InterPro" id="IPR023214">
    <property type="entry name" value="HAD_sf"/>
</dbReference>
<dbReference type="GO" id="GO:0016787">
    <property type="term" value="F:hydrolase activity"/>
    <property type="evidence" value="ECO:0007669"/>
    <property type="project" value="UniProtKB-KW"/>
</dbReference>
<dbReference type="PANTHER" id="PTHR43434">
    <property type="entry name" value="PHOSPHOGLYCOLATE PHOSPHATASE"/>
    <property type="match status" value="1"/>
</dbReference>
<gene>
    <name evidence="1" type="ORF">LSG31_03190</name>
</gene>
<dbReference type="RefSeq" id="WP_347437966.1">
    <property type="nucleotide sequence ID" value="NZ_CP089291.1"/>
</dbReference>
<dbReference type="InterPro" id="IPR006439">
    <property type="entry name" value="HAD-SF_hydro_IA"/>
</dbReference>
<dbReference type="SFLD" id="SFLDS00003">
    <property type="entry name" value="Haloacid_Dehalogenase"/>
    <property type="match status" value="1"/>
</dbReference>
<accession>A0ABY4CL95</accession>
<sequence length="227" mass="25489">MTENYQPEAVIFDLDGTLFRAETILVPAYHRTFEQLRKEGLYTGDTPPEEKILGGLGMLLEQIWKRVMPDASALVYSRANELLLHYQLEELKQGTGKLYAGVETGINILYEQGYQLFVASNGLENYVKEVIRYSGLAPFFKALYSAGEFQTKSKVDLVRLLMETYSIRSAWMVGDRSSDVEAGKANGLYVVGCNYSGFGQEEELDGADLIISSFDCLVNEIMKTSNR</sequence>
<protein>
    <submittedName>
        <fullName evidence="1">HAD-IA family hydrolase</fullName>
    </submittedName>
</protein>
<name>A0ABY4CL95_9BACL</name>
<dbReference type="SFLD" id="SFLDG01129">
    <property type="entry name" value="C1.5:_HAD__Beta-PGM__Phosphata"/>
    <property type="match status" value="1"/>
</dbReference>
<keyword evidence="2" id="KW-1185">Reference proteome</keyword>
<dbReference type="InterPro" id="IPR023198">
    <property type="entry name" value="PGP-like_dom2"/>
</dbReference>